<dbReference type="InterPro" id="IPR023346">
    <property type="entry name" value="Lysozyme-like_dom_sf"/>
</dbReference>
<evidence type="ECO:0000256" key="1">
    <source>
        <dbReference type="SAM" id="Coils"/>
    </source>
</evidence>
<dbReference type="Gene3D" id="1.10.530.10">
    <property type="match status" value="1"/>
</dbReference>
<dbReference type="Gene3D" id="6.10.250.3150">
    <property type="match status" value="1"/>
</dbReference>
<dbReference type="PANTHER" id="PTHR43941:SF1">
    <property type="entry name" value="STRUCTURAL MAINTENANCE OF CHROMOSOMES PROTEIN 2"/>
    <property type="match status" value="1"/>
</dbReference>
<gene>
    <name evidence="3" type="ORF">COV31_01155</name>
</gene>
<reference evidence="3 4" key="1">
    <citation type="submission" date="2017-09" db="EMBL/GenBank/DDBJ databases">
        <title>Depth-based differentiation of microbial function through sediment-hosted aquifers and enrichment of novel symbionts in the deep terrestrial subsurface.</title>
        <authorList>
            <person name="Probst A.J."/>
            <person name="Ladd B."/>
            <person name="Jarett J.K."/>
            <person name="Geller-Mcgrath D.E."/>
            <person name="Sieber C.M."/>
            <person name="Emerson J.B."/>
            <person name="Anantharaman K."/>
            <person name="Thomas B.C."/>
            <person name="Malmstrom R."/>
            <person name="Stieglmeier M."/>
            <person name="Klingl A."/>
            <person name="Woyke T."/>
            <person name="Ryan C.M."/>
            <person name="Banfield J.F."/>
        </authorList>
    </citation>
    <scope>NUCLEOTIDE SEQUENCE [LARGE SCALE GENOMIC DNA]</scope>
    <source>
        <strain evidence="3">CG10_big_fil_rev_8_21_14_0_10_46_23</strain>
    </source>
</reference>
<protein>
    <recommendedName>
        <fullName evidence="2">Transglycosylase SLT domain-containing protein</fullName>
    </recommendedName>
</protein>
<evidence type="ECO:0000259" key="2">
    <source>
        <dbReference type="Pfam" id="PF13406"/>
    </source>
</evidence>
<feature type="coiled-coil region" evidence="1">
    <location>
        <begin position="30"/>
        <end position="85"/>
    </location>
</feature>
<feature type="domain" description="Transglycosylase SLT" evidence="2">
    <location>
        <begin position="265"/>
        <end position="403"/>
    </location>
</feature>
<feature type="coiled-coil region" evidence="1">
    <location>
        <begin position="167"/>
        <end position="194"/>
    </location>
</feature>
<dbReference type="InterPro" id="IPR031304">
    <property type="entry name" value="SLT_2"/>
</dbReference>
<evidence type="ECO:0000313" key="3">
    <source>
        <dbReference type="EMBL" id="PIR41465.1"/>
    </source>
</evidence>
<keyword evidence="1" id="KW-0175">Coiled coil</keyword>
<accession>A0A2H0R6L0</accession>
<sequence length="446" mass="48920">MKKRPQKIILTVLFVLGLIFSGLTPGFSLADESLDAIKAREAEIQRLQEQIQALQGQIDAKQGVARTLENEISRLNAQISKVQLGIQQIQLSIDGVNGDIVGINRKIQDGQTTMATHKEALSEIIRVINQQDSENLTEIVLKNDSISDFFSNLHAIKTTQNSLKISIDRIRQIQAELEEDQAILQDRRGELEQLQTFQEIERQAIASARGTKDKILSQTRGEEARFQDLVQQSKRNIEALRAEIQFLVQSGITAEDAVKYAELAALRVGIRPAFLLALLDTESRLGANVGKCVIVDQTSGTTRHVTTGQISQRGIHPTRDLPVFLQITNELGLDPGQTPVSCNPYGTAGWGGAMGPAQFIPSTWLGYREAVSKITGRTPANPWNFEDAFIASALYLARRGAAAQTRETEIAAAKAYISGSPTCSSSICNYYANAILQKAAQIEPTL</sequence>
<evidence type="ECO:0000313" key="4">
    <source>
        <dbReference type="Proteomes" id="UP000230232"/>
    </source>
</evidence>
<dbReference type="SUPFAM" id="SSF53955">
    <property type="entry name" value="Lysozyme-like"/>
    <property type="match status" value="1"/>
</dbReference>
<name>A0A2H0R6L0_9BACT</name>
<dbReference type="PANTHER" id="PTHR43941">
    <property type="entry name" value="STRUCTURAL MAINTENANCE OF CHROMOSOMES PROTEIN 2"/>
    <property type="match status" value="1"/>
</dbReference>
<proteinExistence type="predicted"/>
<feature type="coiled-coil region" evidence="1">
    <location>
        <begin position="223"/>
        <end position="250"/>
    </location>
</feature>
<organism evidence="3 4">
    <name type="scientific">Candidatus Yanofskybacteria bacterium CG10_big_fil_rev_8_21_14_0_10_46_23</name>
    <dbReference type="NCBI Taxonomy" id="1975098"/>
    <lineage>
        <taxon>Bacteria</taxon>
        <taxon>Candidatus Yanofskyibacteriota</taxon>
    </lineage>
</organism>
<dbReference type="Pfam" id="PF13406">
    <property type="entry name" value="SLT_2"/>
    <property type="match status" value="1"/>
</dbReference>
<dbReference type="GO" id="GO:0000785">
    <property type="term" value="C:chromatin"/>
    <property type="evidence" value="ECO:0007669"/>
    <property type="project" value="TreeGrafter"/>
</dbReference>
<dbReference type="GO" id="GO:0000793">
    <property type="term" value="C:condensed chromosome"/>
    <property type="evidence" value="ECO:0007669"/>
    <property type="project" value="TreeGrafter"/>
</dbReference>
<dbReference type="AlphaFoldDB" id="A0A2H0R6L0"/>
<dbReference type="GO" id="GO:0000796">
    <property type="term" value="C:condensin complex"/>
    <property type="evidence" value="ECO:0007669"/>
    <property type="project" value="TreeGrafter"/>
</dbReference>
<dbReference type="Proteomes" id="UP000230232">
    <property type="component" value="Unassembled WGS sequence"/>
</dbReference>
<dbReference type="EMBL" id="PCXO01000005">
    <property type="protein sequence ID" value="PIR41465.1"/>
    <property type="molecule type" value="Genomic_DNA"/>
</dbReference>
<comment type="caution">
    <text evidence="3">The sequence shown here is derived from an EMBL/GenBank/DDBJ whole genome shotgun (WGS) entry which is preliminary data.</text>
</comment>
<dbReference type="GO" id="GO:0003682">
    <property type="term" value="F:chromatin binding"/>
    <property type="evidence" value="ECO:0007669"/>
    <property type="project" value="TreeGrafter"/>
</dbReference>